<evidence type="ECO:0000256" key="3">
    <source>
        <dbReference type="SAM" id="SignalP"/>
    </source>
</evidence>
<evidence type="ECO:0000256" key="1">
    <source>
        <dbReference type="SAM" id="Coils"/>
    </source>
</evidence>
<name>I7LW87_TETTS</name>
<feature type="transmembrane region" description="Helical" evidence="2">
    <location>
        <begin position="2147"/>
        <end position="2166"/>
    </location>
</feature>
<dbReference type="Proteomes" id="UP000009168">
    <property type="component" value="Unassembled WGS sequence"/>
</dbReference>
<proteinExistence type="predicted"/>
<evidence type="ECO:0000313" key="5">
    <source>
        <dbReference type="Proteomes" id="UP000009168"/>
    </source>
</evidence>
<keyword evidence="5" id="KW-1185">Reference proteome</keyword>
<feature type="chain" id="PRO_5003712084" evidence="3">
    <location>
        <begin position="23"/>
        <end position="2167"/>
    </location>
</feature>
<dbReference type="RefSeq" id="XP_001021408.2">
    <property type="nucleotide sequence ID" value="XM_001021408.2"/>
</dbReference>
<dbReference type="InParanoid" id="I7LW87"/>
<dbReference type="eggNOG" id="ENOG502R2EN">
    <property type="taxonomic scope" value="Eukaryota"/>
</dbReference>
<keyword evidence="2 4" id="KW-0812">Transmembrane</keyword>
<accession>I7LW87</accession>
<dbReference type="KEGG" id="tet:TTHERM_00317270"/>
<reference evidence="5" key="1">
    <citation type="journal article" date="2006" name="PLoS Biol.">
        <title>Macronuclear genome sequence of the ciliate Tetrahymena thermophila, a model eukaryote.</title>
        <authorList>
            <person name="Eisen J.A."/>
            <person name="Coyne R.S."/>
            <person name="Wu M."/>
            <person name="Wu D."/>
            <person name="Thiagarajan M."/>
            <person name="Wortman J.R."/>
            <person name="Badger J.H."/>
            <person name="Ren Q."/>
            <person name="Amedeo P."/>
            <person name="Jones K.M."/>
            <person name="Tallon L.J."/>
            <person name="Delcher A.L."/>
            <person name="Salzberg S.L."/>
            <person name="Silva J.C."/>
            <person name="Haas B.J."/>
            <person name="Majoros W.H."/>
            <person name="Farzad M."/>
            <person name="Carlton J.M."/>
            <person name="Smith R.K. Jr."/>
            <person name="Garg J."/>
            <person name="Pearlman R.E."/>
            <person name="Karrer K.M."/>
            <person name="Sun L."/>
            <person name="Manning G."/>
            <person name="Elde N.C."/>
            <person name="Turkewitz A.P."/>
            <person name="Asai D.J."/>
            <person name="Wilkes D.E."/>
            <person name="Wang Y."/>
            <person name="Cai H."/>
            <person name="Collins K."/>
            <person name="Stewart B.A."/>
            <person name="Lee S.R."/>
            <person name="Wilamowska K."/>
            <person name="Weinberg Z."/>
            <person name="Ruzzo W.L."/>
            <person name="Wloga D."/>
            <person name="Gaertig J."/>
            <person name="Frankel J."/>
            <person name="Tsao C.-C."/>
            <person name="Gorovsky M.A."/>
            <person name="Keeling P.J."/>
            <person name="Waller R.F."/>
            <person name="Patron N.J."/>
            <person name="Cherry J.M."/>
            <person name="Stover N.A."/>
            <person name="Krieger C.J."/>
            <person name="del Toro C."/>
            <person name="Ryder H.F."/>
            <person name="Williamson S.C."/>
            <person name="Barbeau R.A."/>
            <person name="Hamilton E.P."/>
            <person name="Orias E."/>
        </authorList>
    </citation>
    <scope>NUCLEOTIDE SEQUENCE [LARGE SCALE GENOMIC DNA]</scope>
    <source>
        <strain evidence="5">SB210</strain>
    </source>
</reference>
<evidence type="ECO:0000313" key="4">
    <source>
        <dbReference type="EMBL" id="EAS01163.2"/>
    </source>
</evidence>
<keyword evidence="2" id="KW-1133">Transmembrane helix</keyword>
<organism evidence="4 5">
    <name type="scientific">Tetrahymena thermophila (strain SB210)</name>
    <dbReference type="NCBI Taxonomy" id="312017"/>
    <lineage>
        <taxon>Eukaryota</taxon>
        <taxon>Sar</taxon>
        <taxon>Alveolata</taxon>
        <taxon>Ciliophora</taxon>
        <taxon>Intramacronucleata</taxon>
        <taxon>Oligohymenophorea</taxon>
        <taxon>Hymenostomatida</taxon>
        <taxon>Tetrahymenina</taxon>
        <taxon>Tetrahymenidae</taxon>
        <taxon>Tetrahymena</taxon>
    </lineage>
</organism>
<evidence type="ECO:0000256" key="2">
    <source>
        <dbReference type="SAM" id="Phobius"/>
    </source>
</evidence>
<dbReference type="GeneID" id="7838290"/>
<dbReference type="EMBL" id="GG662605">
    <property type="protein sequence ID" value="EAS01163.2"/>
    <property type="molecule type" value="Genomic_DNA"/>
</dbReference>
<keyword evidence="2" id="KW-0472">Membrane</keyword>
<feature type="signal peptide" evidence="3">
    <location>
        <begin position="1"/>
        <end position="22"/>
    </location>
</feature>
<sequence length="2167" mass="241095">MKIQSILSIFAYLICFIQQSYQVGQVTPTREIRVAALDQTSKSLFTIYFSLDTYCPANYYLRVVFPQYNTVTPISCWIKISTSSTWVSTTCTSSGVASENNVTYLQFPSQVVAGGENIVQIQLNESSQLTYASSSFIISTVNSNILTNQFSLDVNNNFGQIPWVSYTPQPLSISVSTVSPSTGFNLPSQFITLQIQISNEQAPVGSALSPAARVKVVLDTPWTFTQTSTVTSVAAMGQTRPVISSYEMESPNQMSVVFQEYFSGSSRSFSIQISNIQNPYQASINGNVYVYVMDFNSNYVLQSNSIASLSNTNFPLTVNFQSPGGVPFQQVFYFPSSSGFNGGVFNNVEQHVEFAVSSQTAIPAGYSLVINFLDPNILIIKGSAFMDKSILPNDPTKPILYSYPQNQILIIQNLGSIPQTTTFFVTCRIYPTTTNSQIQVQLYIDQNPNITPNQALFQSQTMTQNLLPATPFLELPTDTKIIPTNSNQLQLQFNGNVPSLSTSNQSQIIISFKNMISKAATGSVTCSNGLTCTFSSISQQVNQIIITSPANQNVFPLNALTKFTISGLNIQGTSNAQDQIFQIYACLQATASASSPCMYHVLSVMITYPIPNTNLIILSIASNSYFSNINYYFPSIISAQFTDPTIFNTITPSQNQVRFATVFARLGLKRLTTLQKSQQPCACGANVPVTCIFMEGNTQANAEKFNFQDWDRVIFYLDDSVVGNTFRLSIPDIYINNIDVYEYVWAIGIYDKGLRTYSYLQASNNNFVRSIPTSSGSTTVQEYIRTLVTSTSLQPSLQLTLTGSAGQQVSGIPLQLQTSSSFIGQQIANLNGFGGAVVINTEWYFWVQFSSQYTSINLWPFGQGSDGPISLNYTDPNNIQHFVTLLPLTNTQTNNLNLVTQYYLDKVLMPFGYDLPNYTIYVSNSQGVVDGYNTFYNSGSNVFYGTSLTFLNFSCLNLAQGVANTYCTITFQPANLIQPFATIFAKFTGLTVATNSCTASQSYGITWIPISNVSCQSSLDSSQLLFQFLDNQVFSNSLQYQISFYGVSIQTGITQYLNFEIHDSSQKFVIESKTFLITTTNYNPETIIVSQLQYANLNPYVYTSLLIKFQIPRQLYPNEDVFINLGKDLNDVNIYSNRFHAILTQLPSNTNIQIATTYVNSRLQLLFINPSQFVAGVYQLNFTSLRSPASNLNDMFQILFIRRIDQQVVVQNLANQTVPFPVLNINQNSVISLAAANYVLEGGLEQLDFSIKTSTVNLDSQSVIEFHYPVYYSPGAADFNFNLFCRINQTPVACSRVVGYPYKIRVTNSPINVQAGTPFKLSVFGLKAPSYTMRYDSRYQDETLFICVDGKGTGNYDEYMVLNAPDIQPINNSGTPQNYIRIVYVLVDIQFIRSLAYHTVRLITQQAIPLGSIIQVLFPKEYTGVPTISQIYTIFKQVANNNLVEIYRGNSPVIGRTIEVSVNQQINALTIIQIEFQNVPTPPQQATVDYNQMQIQVFGVDRKNLIVRSYYLLNTSLKIAFNIQSNYLQFNNTQQIVVTKGTYSQIIPITTSDGSAFQSNVYFQCTAVGFGFLPSSIYALLGTTQGTLQVGADKNLFNQAYSFQVQKSEKIYQPLYSSDSSIVVIVNSNQVQIKVPSTIIVPLGGCSTPQLLTIPNAPFDELTISLDYPYDQYPEEIFKTDLEITSNILRYSPSITSRYISFCITQNFPSNQSSMQFNFVLGGINAPSYALSQSTVTVNVIQKQSQLLPTLSISISQVTLNSISINLATNSDGSVYWNLFVSSPYTTNLSLTDIKQNLRQQIQNVQQQSDNLSQLYNYMRYMKVGVQQVQTIIKNNQVTVNNLIAGLTYTFCSYFETEFKINSGKPNCLTFSTPTNGNLIKAQVSLNRVITLAELNNLICFFVQYGSVRLFNLVDQMANSCSFQTNPQQLYLTYSGQQTYNQQVVNLYVFPTQDSDADAGISGFKKMFSSDSGQITAQVITDAQTNYQLNFIQSAQLTTNFSYSDALTPTSNLPIPTLKSMQTTPLIGTDSATLQINQVSLTSDGMIYFIVESQKLIVQNTDTNVNIQIRESIIPTGQQILNCKNYYGETVQYCGRIIYTSSSSSLGLSFANARINSIYKVYYVISNDYPITPTINSQVYTQYISTYTYSSIISSLFGLVALIILLI</sequence>
<protein>
    <submittedName>
        <fullName evidence="4">Transmembrane protein, putative</fullName>
    </submittedName>
</protein>
<gene>
    <name evidence="4" type="ORF">TTHERM_00317270</name>
</gene>
<feature type="coiled-coil region" evidence="1">
    <location>
        <begin position="1788"/>
        <end position="1815"/>
    </location>
</feature>
<keyword evidence="3" id="KW-0732">Signal</keyword>
<keyword evidence="1" id="KW-0175">Coiled coil</keyword>
<dbReference type="OrthoDB" id="287532at2759"/>